<dbReference type="Gene3D" id="3.40.50.1820">
    <property type="entry name" value="alpha/beta hydrolase"/>
    <property type="match status" value="1"/>
</dbReference>
<keyword evidence="2 5" id="KW-0963">Cytoplasm</keyword>
<keyword evidence="3 5" id="KW-0093">Biotin biosynthesis</keyword>
<evidence type="ECO:0000313" key="7">
    <source>
        <dbReference type="EMBL" id="MEL0630221.1"/>
    </source>
</evidence>
<evidence type="ECO:0000256" key="5">
    <source>
        <dbReference type="HAMAP-Rule" id="MF_01260"/>
    </source>
</evidence>
<evidence type="ECO:0000256" key="3">
    <source>
        <dbReference type="ARBA" id="ARBA00022756"/>
    </source>
</evidence>
<name>A0ABU9GSA5_9GAMM</name>
<comment type="subunit">
    <text evidence="5">Monomer.</text>
</comment>
<feature type="active site" evidence="5">
    <location>
        <position position="241"/>
    </location>
</feature>
<reference evidence="7 8" key="1">
    <citation type="submission" date="2024-02" db="EMBL/GenBank/DDBJ databases">
        <title>Bacteria isolated from the canopy kelp, Nereocystis luetkeana.</title>
        <authorList>
            <person name="Pfister C.A."/>
            <person name="Younker I.T."/>
            <person name="Light S.H."/>
        </authorList>
    </citation>
    <scope>NUCLEOTIDE SEQUENCE [LARGE SCALE GENOMIC DNA]</scope>
    <source>
        <strain evidence="7 8">TI.1.05</strain>
    </source>
</reference>
<evidence type="ECO:0000259" key="6">
    <source>
        <dbReference type="Pfam" id="PF00561"/>
    </source>
</evidence>
<dbReference type="Pfam" id="PF00561">
    <property type="entry name" value="Abhydrolase_1"/>
    <property type="match status" value="1"/>
</dbReference>
<evidence type="ECO:0000313" key="8">
    <source>
        <dbReference type="Proteomes" id="UP001369082"/>
    </source>
</evidence>
<proteinExistence type="inferred from homology"/>
<keyword evidence="8" id="KW-1185">Reference proteome</keyword>
<dbReference type="EMBL" id="JBAKAZ010000045">
    <property type="protein sequence ID" value="MEL0630221.1"/>
    <property type="molecule type" value="Genomic_DNA"/>
</dbReference>
<comment type="similarity">
    <text evidence="5">Belongs to the AB hydrolase superfamily. Carboxylesterase BioH family.</text>
</comment>
<feature type="binding site" evidence="5">
    <location>
        <position position="241"/>
    </location>
    <ligand>
        <name>substrate</name>
    </ligand>
</feature>
<dbReference type="InterPro" id="IPR000073">
    <property type="entry name" value="AB_hydrolase_1"/>
</dbReference>
<gene>
    <name evidence="5 7" type="primary">bioH</name>
    <name evidence="7" type="ORF">V6256_11450</name>
</gene>
<organism evidence="7 8">
    <name type="scientific">Psychromonas aquatilis</name>
    <dbReference type="NCBI Taxonomy" id="2005072"/>
    <lineage>
        <taxon>Bacteria</taxon>
        <taxon>Pseudomonadati</taxon>
        <taxon>Pseudomonadota</taxon>
        <taxon>Gammaproteobacteria</taxon>
        <taxon>Alteromonadales</taxon>
        <taxon>Psychromonadaceae</taxon>
        <taxon>Psychromonas</taxon>
    </lineage>
</organism>
<dbReference type="PANTHER" id="PTHR43798:SF31">
    <property type="entry name" value="AB HYDROLASE SUPERFAMILY PROTEIN YCLE"/>
    <property type="match status" value="1"/>
</dbReference>
<dbReference type="GO" id="GO:0090499">
    <property type="term" value="F:pimelyl-[acyl-carrier protein] methyl ester esterase activity"/>
    <property type="evidence" value="ECO:0007669"/>
    <property type="project" value="UniProtKB-EC"/>
</dbReference>
<dbReference type="EC" id="3.1.1.85" evidence="5"/>
<dbReference type="HAMAP" id="MF_01260">
    <property type="entry name" value="Carboxylester"/>
    <property type="match status" value="1"/>
</dbReference>
<evidence type="ECO:0000256" key="1">
    <source>
        <dbReference type="ARBA" id="ARBA00022487"/>
    </source>
</evidence>
<keyword evidence="1 5" id="KW-0719">Serine esterase</keyword>
<feature type="binding site" evidence="5">
    <location>
        <begin position="149"/>
        <end position="153"/>
    </location>
    <ligand>
        <name>substrate</name>
    </ligand>
</feature>
<keyword evidence="4 5" id="KW-0378">Hydrolase</keyword>
<sequence>MSIEQVKEEQGGYATIGKGKNLILVPGWGMSSAIWQPVLEKLSQHYCVYLVDLPGLANQQSLEDYSLENIAATLLDKLPKNAVWCGWSLGGLIATYISYAFPERVDKLIQVCAALKFVEEDSWLGVKGQVFEQFKQEVIKQPEKVLNRFISLQAMGSETVKDDIVTIKSLLKNSPQPNQSALISGLGLLKEVDLRSEFSELTLPCLTIFGEKDTLVPVNNASEVAKLSCHAQQYIFNKSAHAPFISEPDLFVSTMVSFIEDQG</sequence>
<dbReference type="RefSeq" id="WP_341598349.1">
    <property type="nucleotide sequence ID" value="NZ_JBAKAZ010000045.1"/>
</dbReference>
<dbReference type="Proteomes" id="UP001369082">
    <property type="component" value="Unassembled WGS sequence"/>
</dbReference>
<dbReference type="InterPro" id="IPR050266">
    <property type="entry name" value="AB_hydrolase_sf"/>
</dbReference>
<evidence type="ECO:0000256" key="4">
    <source>
        <dbReference type="ARBA" id="ARBA00022801"/>
    </source>
</evidence>
<comment type="subcellular location">
    <subcellularLocation>
        <location evidence="5">Cytoplasm</location>
    </subcellularLocation>
</comment>
<accession>A0ABU9GSA5</accession>
<protein>
    <recommendedName>
        <fullName evidence="5">Pimeloyl-[acyl-carrier protein] methyl ester esterase</fullName>
        <ecNumber evidence="5">3.1.1.85</ecNumber>
    </recommendedName>
    <alternativeName>
        <fullName evidence="5">Biotin synthesis protein BioH</fullName>
    </alternativeName>
    <alternativeName>
        <fullName evidence="5">Carboxylesterase BioH</fullName>
    </alternativeName>
</protein>
<dbReference type="InterPro" id="IPR029058">
    <property type="entry name" value="AB_hydrolase_fold"/>
</dbReference>
<evidence type="ECO:0000256" key="2">
    <source>
        <dbReference type="ARBA" id="ARBA00022490"/>
    </source>
</evidence>
<dbReference type="NCBIfam" id="TIGR01738">
    <property type="entry name" value="bioH"/>
    <property type="match status" value="1"/>
</dbReference>
<comment type="function">
    <text evidence="5">The physiological role of BioH is to remove the methyl group introduced by BioC when the pimeloyl moiety is complete. It allows to synthesize pimeloyl-ACP via the fatty acid synthetic pathway through the hydrolysis of the ester bonds of pimeloyl-ACP esters.</text>
</comment>
<feature type="domain" description="AB hydrolase-1" evidence="6">
    <location>
        <begin position="22"/>
        <end position="248"/>
    </location>
</feature>
<comment type="catalytic activity">
    <reaction evidence="5">
        <text>6-carboxyhexanoyl-[ACP] methyl ester + H2O = 6-carboxyhexanoyl-[ACP] + methanol + H(+)</text>
        <dbReference type="Rhea" id="RHEA:42700"/>
        <dbReference type="Rhea" id="RHEA-COMP:9955"/>
        <dbReference type="Rhea" id="RHEA-COMP:10186"/>
        <dbReference type="ChEBI" id="CHEBI:15377"/>
        <dbReference type="ChEBI" id="CHEBI:15378"/>
        <dbReference type="ChEBI" id="CHEBI:17790"/>
        <dbReference type="ChEBI" id="CHEBI:78846"/>
        <dbReference type="ChEBI" id="CHEBI:82735"/>
        <dbReference type="EC" id="3.1.1.85"/>
    </reaction>
</comment>
<feature type="active site" description="Nucleophile" evidence="5">
    <location>
        <position position="88"/>
    </location>
</feature>
<dbReference type="InterPro" id="IPR010076">
    <property type="entry name" value="BioH"/>
</dbReference>
<feature type="binding site" evidence="5">
    <location>
        <position position="28"/>
    </location>
    <ligand>
        <name>substrate</name>
    </ligand>
</feature>
<feature type="binding site" evidence="5">
    <location>
        <begin position="88"/>
        <end position="89"/>
    </location>
    <ligand>
        <name>substrate</name>
    </ligand>
</feature>
<feature type="active site" evidence="5">
    <location>
        <position position="213"/>
    </location>
</feature>
<comment type="caution">
    <text evidence="7">The sequence shown here is derived from an EMBL/GenBank/DDBJ whole genome shotgun (WGS) entry which is preliminary data.</text>
</comment>
<dbReference type="SUPFAM" id="SSF53474">
    <property type="entry name" value="alpha/beta-Hydrolases"/>
    <property type="match status" value="1"/>
</dbReference>
<dbReference type="PANTHER" id="PTHR43798">
    <property type="entry name" value="MONOACYLGLYCEROL LIPASE"/>
    <property type="match status" value="1"/>
</dbReference>
<comment type="pathway">
    <text evidence="5">Cofactor biosynthesis; biotin biosynthesis.</text>
</comment>